<dbReference type="Gene3D" id="2.60.40.1080">
    <property type="match status" value="1"/>
</dbReference>
<evidence type="ECO:0000313" key="2">
    <source>
        <dbReference type="EMBL" id="PZR17682.1"/>
    </source>
</evidence>
<evidence type="ECO:0000259" key="1">
    <source>
        <dbReference type="SMART" id="SM00635"/>
    </source>
</evidence>
<gene>
    <name evidence="2" type="ORF">DI536_05070</name>
</gene>
<dbReference type="SUPFAM" id="SSF49373">
    <property type="entry name" value="Invasin/intimin cell-adhesion fragments"/>
    <property type="match status" value="1"/>
</dbReference>
<name>A0A2W5TSV9_9BACT</name>
<evidence type="ECO:0000313" key="3">
    <source>
        <dbReference type="Proteomes" id="UP000249061"/>
    </source>
</evidence>
<accession>A0A2W5TSV9</accession>
<dbReference type="PROSITE" id="PS51257">
    <property type="entry name" value="PROKAR_LIPOPROTEIN"/>
    <property type="match status" value="1"/>
</dbReference>
<comment type="caution">
    <text evidence="2">The sequence shown here is derived from an EMBL/GenBank/DDBJ whole genome shotgun (WGS) entry which is preliminary data.</text>
</comment>
<dbReference type="AlphaFoldDB" id="A0A2W5TSV9"/>
<feature type="domain" description="BIG2" evidence="1">
    <location>
        <begin position="180"/>
        <end position="259"/>
    </location>
</feature>
<protein>
    <recommendedName>
        <fullName evidence="1">BIG2 domain-containing protein</fullName>
    </recommendedName>
</protein>
<proteinExistence type="predicted"/>
<dbReference type="Proteomes" id="UP000249061">
    <property type="component" value="Unassembled WGS sequence"/>
</dbReference>
<sequence>MKNRSDRPKERTKKSMSRLNWLLPLALVFCACPGPIDVPDGGDGVIVVRPGEGIVAIRSACSLIVPAGAFPEETRIFLTATEMGIPEVPTRKRVSAGCKMQPTTLKPASPLTIIMTWDAGAIPPGVDPGTFDLRRQFGGEAYTALPNVSITPATAEQPALIQAKTDKPGTFWVTSPSEPNIERVELTPEEVQLMVGDTQQFTGRVVSPTGDTIDAPITWAISPARVATVDDSGLVTTHDPGIATLTATSGMQSATAKIYVRGTSTGPVTFSHQNPFPTGNDLYSAVLAPGLGTVYAGDNGTVLLENTMGAWSRVGSIPSLTLKAVGGTTLENAVAIGQSSGRGVLVEFHGAQPPTARTFAPTQISDLSQLWFDGTHGMGVGVGNELVIYRNGAWTTEYHPSFEALLSVIGDGAGGFAVVGDLGSIYRWDPARKVWDSVFENRLSVKLDAAKLVDFSTGEAWAVGANRLWHFVGTGWVSENLPATPALLRGTGVDLVEGNVTIVGELKMPTVGLLPNGRGLILQRVEQAASDGGMNGVTWRDTILRGQQIPLGITSDATDAVVVGTLGAVWKWNSGTSTFTETSKGFQGDVVDLAVTADDVFAAVNECGDVRCLYRRGTVMHQSANGWVPLGSLPVTSPVFAIAARANNEVVVTGTSAVYVWTGTSWGTVPVGSGAGAIFDLQWCGSDLWGAGESGGVYRGNAVLLNSMGNVGSNALQSIHCSATGELWVAGTQTLANRPPNGQWTQRTSSEVSHADWHAVWSPGPGEGFAFGDAQFGVYWDTAQLLEQRNTGELGIDLAKAMWGDKIDNLYMTGISNVPGAFGFMLRFDGISWSWVDSGAHRRGNALIGRSANEIWLGTEGGGVLKAVAP</sequence>
<reference evidence="2 3" key="1">
    <citation type="submission" date="2017-08" db="EMBL/GenBank/DDBJ databases">
        <title>Infants hospitalized years apart are colonized by the same room-sourced microbial strains.</title>
        <authorList>
            <person name="Brooks B."/>
            <person name="Olm M.R."/>
            <person name="Firek B.A."/>
            <person name="Baker R."/>
            <person name="Thomas B.C."/>
            <person name="Morowitz M.J."/>
            <person name="Banfield J.F."/>
        </authorList>
    </citation>
    <scope>NUCLEOTIDE SEQUENCE [LARGE SCALE GENOMIC DNA]</scope>
    <source>
        <strain evidence="2">S2_003_000_R2_14</strain>
    </source>
</reference>
<dbReference type="EMBL" id="QFQP01000002">
    <property type="protein sequence ID" value="PZR17682.1"/>
    <property type="molecule type" value="Genomic_DNA"/>
</dbReference>
<dbReference type="InterPro" id="IPR036322">
    <property type="entry name" value="WD40_repeat_dom_sf"/>
</dbReference>
<dbReference type="InterPro" id="IPR008964">
    <property type="entry name" value="Invasin/intimin_cell_adhesion"/>
</dbReference>
<dbReference type="InterPro" id="IPR003343">
    <property type="entry name" value="Big_2"/>
</dbReference>
<dbReference type="SMART" id="SM00635">
    <property type="entry name" value="BID_2"/>
    <property type="match status" value="1"/>
</dbReference>
<dbReference type="SUPFAM" id="SSF50978">
    <property type="entry name" value="WD40 repeat-like"/>
    <property type="match status" value="1"/>
</dbReference>
<dbReference type="Pfam" id="PF02368">
    <property type="entry name" value="Big_2"/>
    <property type="match status" value="1"/>
</dbReference>
<organism evidence="2 3">
    <name type="scientific">Archangium gephyra</name>
    <dbReference type="NCBI Taxonomy" id="48"/>
    <lineage>
        <taxon>Bacteria</taxon>
        <taxon>Pseudomonadati</taxon>
        <taxon>Myxococcota</taxon>
        <taxon>Myxococcia</taxon>
        <taxon>Myxococcales</taxon>
        <taxon>Cystobacterineae</taxon>
        <taxon>Archangiaceae</taxon>
        <taxon>Archangium</taxon>
    </lineage>
</organism>